<sequence length="118" mass="13291">MSVVLYCVVPHTITNNFSSLQNSVFPFGPVNPIDFPFGQLVFNFTHPRKPLCSVAFGHIARGTRRLKGSKDRSEVNHVSLRQHSMDFLPRIPIQMKGNSLRTELGVYSGINVNVHCLR</sequence>
<keyword evidence="2" id="KW-1185">Reference proteome</keyword>
<gene>
    <name evidence="1" type="ORF">AVEN_184678_1</name>
</gene>
<dbReference type="EMBL" id="BGPR01001066">
    <property type="protein sequence ID" value="GBM44463.1"/>
    <property type="molecule type" value="Genomic_DNA"/>
</dbReference>
<reference evidence="1 2" key="1">
    <citation type="journal article" date="2019" name="Sci. Rep.">
        <title>Orb-weaving spider Araneus ventricosus genome elucidates the spidroin gene catalogue.</title>
        <authorList>
            <person name="Kono N."/>
            <person name="Nakamura H."/>
            <person name="Ohtoshi R."/>
            <person name="Moran D.A.P."/>
            <person name="Shinohara A."/>
            <person name="Yoshida Y."/>
            <person name="Fujiwara M."/>
            <person name="Mori M."/>
            <person name="Tomita M."/>
            <person name="Arakawa K."/>
        </authorList>
    </citation>
    <scope>NUCLEOTIDE SEQUENCE [LARGE SCALE GENOMIC DNA]</scope>
</reference>
<dbReference type="Proteomes" id="UP000499080">
    <property type="component" value="Unassembled WGS sequence"/>
</dbReference>
<evidence type="ECO:0000313" key="2">
    <source>
        <dbReference type="Proteomes" id="UP000499080"/>
    </source>
</evidence>
<dbReference type="AlphaFoldDB" id="A0A4Y2FT89"/>
<proteinExistence type="predicted"/>
<accession>A0A4Y2FT89</accession>
<name>A0A4Y2FT89_ARAVE</name>
<protein>
    <submittedName>
        <fullName evidence="1">Uncharacterized protein</fullName>
    </submittedName>
</protein>
<organism evidence="1 2">
    <name type="scientific">Araneus ventricosus</name>
    <name type="common">Orbweaver spider</name>
    <name type="synonym">Epeira ventricosa</name>
    <dbReference type="NCBI Taxonomy" id="182803"/>
    <lineage>
        <taxon>Eukaryota</taxon>
        <taxon>Metazoa</taxon>
        <taxon>Ecdysozoa</taxon>
        <taxon>Arthropoda</taxon>
        <taxon>Chelicerata</taxon>
        <taxon>Arachnida</taxon>
        <taxon>Araneae</taxon>
        <taxon>Araneomorphae</taxon>
        <taxon>Entelegynae</taxon>
        <taxon>Araneoidea</taxon>
        <taxon>Araneidae</taxon>
        <taxon>Araneus</taxon>
    </lineage>
</organism>
<evidence type="ECO:0000313" key="1">
    <source>
        <dbReference type="EMBL" id="GBM44463.1"/>
    </source>
</evidence>
<comment type="caution">
    <text evidence="1">The sequence shown here is derived from an EMBL/GenBank/DDBJ whole genome shotgun (WGS) entry which is preliminary data.</text>
</comment>